<feature type="region of interest" description="Disordered" evidence="2">
    <location>
        <begin position="102"/>
        <end position="143"/>
    </location>
</feature>
<accession>X6P6P6</accession>
<evidence type="ECO:0000256" key="1">
    <source>
        <dbReference type="SAM" id="Coils"/>
    </source>
</evidence>
<sequence>LNSSLTVMHTENVALRQAHDNSIDEVDRLKQENTRLTASIIKVKEEQMAQMDEWRREFERLTAQYRDRQLSSLSVEEEKVDHANGGDNLSLIEPNYMLSMSPQSGVAKSSISSNGSSGNVISNSKGLAPPSSSQQQPERSRSLSKSIVSTISNLFGATEAKVDANANSSGTPRSPDDIFVARLESGAALVGTSSTVLLGPPIFNVTPPQLVCILYYLCIMY</sequence>
<proteinExistence type="predicted"/>
<gene>
    <name evidence="3" type="ORF">RFI_03815</name>
</gene>
<keyword evidence="1" id="KW-0175">Coiled coil</keyword>
<keyword evidence="4" id="KW-1185">Reference proteome</keyword>
<evidence type="ECO:0000313" key="3">
    <source>
        <dbReference type="EMBL" id="ETO33292.1"/>
    </source>
</evidence>
<reference evidence="3 4" key="1">
    <citation type="journal article" date="2013" name="Curr. Biol.">
        <title>The Genome of the Foraminiferan Reticulomyxa filosa.</title>
        <authorList>
            <person name="Glockner G."/>
            <person name="Hulsmann N."/>
            <person name="Schleicher M."/>
            <person name="Noegel A.A."/>
            <person name="Eichinger L."/>
            <person name="Gallinger C."/>
            <person name="Pawlowski J."/>
            <person name="Sierra R."/>
            <person name="Euteneuer U."/>
            <person name="Pillet L."/>
            <person name="Moustafa A."/>
            <person name="Platzer M."/>
            <person name="Groth M."/>
            <person name="Szafranski K."/>
            <person name="Schliwa M."/>
        </authorList>
    </citation>
    <scope>NUCLEOTIDE SEQUENCE [LARGE SCALE GENOMIC DNA]</scope>
</reference>
<name>X6P6P6_RETFI</name>
<dbReference type="AlphaFoldDB" id="X6P6P6"/>
<protein>
    <submittedName>
        <fullName evidence="3">Uncharacterized protein</fullName>
    </submittedName>
</protein>
<evidence type="ECO:0000256" key="2">
    <source>
        <dbReference type="SAM" id="MobiDB-lite"/>
    </source>
</evidence>
<feature type="coiled-coil region" evidence="1">
    <location>
        <begin position="12"/>
        <end position="64"/>
    </location>
</feature>
<comment type="caution">
    <text evidence="3">The sequence shown here is derived from an EMBL/GenBank/DDBJ whole genome shotgun (WGS) entry which is preliminary data.</text>
</comment>
<dbReference type="EMBL" id="ASPP01003517">
    <property type="protein sequence ID" value="ETO33292.1"/>
    <property type="molecule type" value="Genomic_DNA"/>
</dbReference>
<feature type="compositionally biased region" description="Low complexity" evidence="2">
    <location>
        <begin position="104"/>
        <end position="137"/>
    </location>
</feature>
<organism evidence="3 4">
    <name type="scientific">Reticulomyxa filosa</name>
    <dbReference type="NCBI Taxonomy" id="46433"/>
    <lineage>
        <taxon>Eukaryota</taxon>
        <taxon>Sar</taxon>
        <taxon>Rhizaria</taxon>
        <taxon>Retaria</taxon>
        <taxon>Foraminifera</taxon>
        <taxon>Monothalamids</taxon>
        <taxon>Reticulomyxidae</taxon>
        <taxon>Reticulomyxa</taxon>
    </lineage>
</organism>
<feature type="non-terminal residue" evidence="3">
    <location>
        <position position="1"/>
    </location>
</feature>
<dbReference type="Proteomes" id="UP000023152">
    <property type="component" value="Unassembled WGS sequence"/>
</dbReference>
<feature type="non-terminal residue" evidence="3">
    <location>
        <position position="221"/>
    </location>
</feature>
<evidence type="ECO:0000313" key="4">
    <source>
        <dbReference type="Proteomes" id="UP000023152"/>
    </source>
</evidence>